<accession>A0A2S2NXR6</accession>
<dbReference type="AlphaFoldDB" id="A0A2S2NXR6"/>
<organism evidence="1">
    <name type="scientific">Schizaphis graminum</name>
    <name type="common">Green bug aphid</name>
    <dbReference type="NCBI Taxonomy" id="13262"/>
    <lineage>
        <taxon>Eukaryota</taxon>
        <taxon>Metazoa</taxon>
        <taxon>Ecdysozoa</taxon>
        <taxon>Arthropoda</taxon>
        <taxon>Hexapoda</taxon>
        <taxon>Insecta</taxon>
        <taxon>Pterygota</taxon>
        <taxon>Neoptera</taxon>
        <taxon>Paraneoptera</taxon>
        <taxon>Hemiptera</taxon>
        <taxon>Sternorrhyncha</taxon>
        <taxon>Aphidomorpha</taxon>
        <taxon>Aphidoidea</taxon>
        <taxon>Aphididae</taxon>
        <taxon>Aphidini</taxon>
        <taxon>Schizaphis</taxon>
    </lineage>
</organism>
<reference evidence="1" key="1">
    <citation type="submission" date="2018-04" db="EMBL/GenBank/DDBJ databases">
        <title>Transcriptome of Schizaphis graminum biotype I.</title>
        <authorList>
            <person name="Scully E.D."/>
            <person name="Geib S.M."/>
            <person name="Palmer N.A."/>
            <person name="Koch K."/>
            <person name="Bradshaw J."/>
            <person name="Heng-Moss T."/>
            <person name="Sarath G."/>
        </authorList>
    </citation>
    <scope>NUCLEOTIDE SEQUENCE</scope>
</reference>
<proteinExistence type="predicted"/>
<sequence length="129" mass="14474">MMSRLFAATKTNNNNKTVPGGNATFYLYTLRSRIYIVASGARAIAAGRETRKRNTRCTHARTSPINVCLSQILRIFLSEGLKKKNNLQQLVEGGTRDRSGSPARDMEGHSVYVWSFMRDECGGIFKKIK</sequence>
<name>A0A2S2NXR6_SCHGA</name>
<dbReference type="EMBL" id="GGMR01009412">
    <property type="protein sequence ID" value="MBY22031.1"/>
    <property type="molecule type" value="Transcribed_RNA"/>
</dbReference>
<evidence type="ECO:0000313" key="1">
    <source>
        <dbReference type="EMBL" id="MBY22031.1"/>
    </source>
</evidence>
<protein>
    <submittedName>
        <fullName evidence="1">Uncharacterized protein</fullName>
    </submittedName>
</protein>
<gene>
    <name evidence="1" type="ORF">g.178051</name>
</gene>